<gene>
    <name evidence="2" type="ORF">LCGC14_0436060</name>
</gene>
<dbReference type="UniPathway" id="UPA00344"/>
<dbReference type="Gene3D" id="3.10.20.30">
    <property type="match status" value="1"/>
</dbReference>
<dbReference type="GO" id="GO:0000166">
    <property type="term" value="F:nucleotide binding"/>
    <property type="evidence" value="ECO:0007669"/>
    <property type="project" value="UniProtKB-KW"/>
</dbReference>
<dbReference type="PANTHER" id="PTHR33359:SF1">
    <property type="entry name" value="MOLYBDOPTERIN SYNTHASE SULFUR CARRIER SUBUNIT"/>
    <property type="match status" value="1"/>
</dbReference>
<reference evidence="2" key="1">
    <citation type="journal article" date="2015" name="Nature">
        <title>Complex archaea that bridge the gap between prokaryotes and eukaryotes.</title>
        <authorList>
            <person name="Spang A."/>
            <person name="Saw J.H."/>
            <person name="Jorgensen S.L."/>
            <person name="Zaremba-Niedzwiedzka K."/>
            <person name="Martijn J."/>
            <person name="Lind A.E."/>
            <person name="van Eijk R."/>
            <person name="Schleper C."/>
            <person name="Guy L."/>
            <person name="Ettema T.J."/>
        </authorList>
    </citation>
    <scope>NUCLEOTIDE SEQUENCE</scope>
</reference>
<dbReference type="PANTHER" id="PTHR33359">
    <property type="entry name" value="MOLYBDOPTERIN SYNTHASE SULFUR CARRIER SUBUNIT"/>
    <property type="match status" value="1"/>
</dbReference>
<evidence type="ECO:0000313" key="2">
    <source>
        <dbReference type="EMBL" id="KKN69925.1"/>
    </source>
</evidence>
<dbReference type="GO" id="GO:0006777">
    <property type="term" value="P:Mo-molybdopterin cofactor biosynthetic process"/>
    <property type="evidence" value="ECO:0007669"/>
    <property type="project" value="InterPro"/>
</dbReference>
<dbReference type="InterPro" id="IPR044672">
    <property type="entry name" value="MOCS2A"/>
</dbReference>
<comment type="caution">
    <text evidence="2">The sequence shown here is derived from an EMBL/GenBank/DDBJ whole genome shotgun (WGS) entry which is preliminary data.</text>
</comment>
<dbReference type="InterPro" id="IPR003749">
    <property type="entry name" value="ThiS/MoaD-like"/>
</dbReference>
<organism evidence="2">
    <name type="scientific">marine sediment metagenome</name>
    <dbReference type="NCBI Taxonomy" id="412755"/>
    <lineage>
        <taxon>unclassified sequences</taxon>
        <taxon>metagenomes</taxon>
        <taxon>ecological metagenomes</taxon>
    </lineage>
</organism>
<dbReference type="InterPro" id="IPR016155">
    <property type="entry name" value="Mopterin_synth/thiamin_S_b"/>
</dbReference>
<accession>A0A0F9SLL8</accession>
<name>A0A0F9SLL8_9ZZZZ</name>
<dbReference type="CDD" id="cd00754">
    <property type="entry name" value="Ubl_MoaD"/>
    <property type="match status" value="1"/>
</dbReference>
<dbReference type="GO" id="GO:1990133">
    <property type="term" value="C:molybdopterin adenylyltransferase complex"/>
    <property type="evidence" value="ECO:0007669"/>
    <property type="project" value="TreeGrafter"/>
</dbReference>
<protein>
    <recommendedName>
        <fullName evidence="3">Molybdopterin synthase sulfur carrier subunit</fullName>
    </recommendedName>
</protein>
<proteinExistence type="predicted"/>
<dbReference type="Pfam" id="PF02597">
    <property type="entry name" value="ThiS"/>
    <property type="match status" value="1"/>
</dbReference>
<keyword evidence="1" id="KW-0547">Nucleotide-binding</keyword>
<dbReference type="SUPFAM" id="SSF54285">
    <property type="entry name" value="MoaD/ThiS"/>
    <property type="match status" value="1"/>
</dbReference>
<sequence length="99" mass="11131">MVAGNEINPNDAIFSAQNVEILFFGQLKERLKCSKLSLEITRPLTISELKLRLVSQYPHWQPWLEERELLAALNQTMSSSDEIVKAGDELAFFPPVTGG</sequence>
<evidence type="ECO:0008006" key="3">
    <source>
        <dbReference type="Google" id="ProtNLM"/>
    </source>
</evidence>
<dbReference type="InterPro" id="IPR012675">
    <property type="entry name" value="Beta-grasp_dom_sf"/>
</dbReference>
<dbReference type="AlphaFoldDB" id="A0A0F9SLL8"/>
<dbReference type="EMBL" id="LAZR01000415">
    <property type="protein sequence ID" value="KKN69925.1"/>
    <property type="molecule type" value="Genomic_DNA"/>
</dbReference>
<evidence type="ECO:0000256" key="1">
    <source>
        <dbReference type="ARBA" id="ARBA00022741"/>
    </source>
</evidence>